<accession>X0SY40</accession>
<name>X0SY40_9ZZZZ</name>
<gene>
    <name evidence="1" type="ORF">S01H1_28695</name>
</gene>
<reference evidence="1" key="1">
    <citation type="journal article" date="2014" name="Front. Microbiol.">
        <title>High frequency of phylogenetically diverse reductive dehalogenase-homologous genes in deep subseafloor sedimentary metagenomes.</title>
        <authorList>
            <person name="Kawai M."/>
            <person name="Futagami T."/>
            <person name="Toyoda A."/>
            <person name="Takaki Y."/>
            <person name="Nishi S."/>
            <person name="Hori S."/>
            <person name="Arai W."/>
            <person name="Tsubouchi T."/>
            <person name="Morono Y."/>
            <person name="Uchiyama I."/>
            <person name="Ito T."/>
            <person name="Fujiyama A."/>
            <person name="Inagaki F."/>
            <person name="Takami H."/>
        </authorList>
    </citation>
    <scope>NUCLEOTIDE SEQUENCE</scope>
    <source>
        <strain evidence="1">Expedition CK06-06</strain>
    </source>
</reference>
<dbReference type="EMBL" id="BARS01017550">
    <property type="protein sequence ID" value="GAF86123.1"/>
    <property type="molecule type" value="Genomic_DNA"/>
</dbReference>
<evidence type="ECO:0000313" key="1">
    <source>
        <dbReference type="EMBL" id="GAF86123.1"/>
    </source>
</evidence>
<dbReference type="AlphaFoldDB" id="X0SY40"/>
<organism evidence="1">
    <name type="scientific">marine sediment metagenome</name>
    <dbReference type="NCBI Taxonomy" id="412755"/>
    <lineage>
        <taxon>unclassified sequences</taxon>
        <taxon>metagenomes</taxon>
        <taxon>ecological metagenomes</taxon>
    </lineage>
</organism>
<protein>
    <submittedName>
        <fullName evidence="1">Uncharacterized protein</fullName>
    </submittedName>
</protein>
<proteinExistence type="predicted"/>
<comment type="caution">
    <text evidence="1">The sequence shown here is derived from an EMBL/GenBank/DDBJ whole genome shotgun (WGS) entry which is preliminary data.</text>
</comment>
<feature type="non-terminal residue" evidence="1">
    <location>
        <position position="1"/>
    </location>
</feature>
<sequence>DKLNRIIINRWSPGGLNYILEKAWKILEALEELEKNEM</sequence>